<proteinExistence type="predicted"/>
<evidence type="ECO:0000313" key="1">
    <source>
        <dbReference type="EMBL" id="SVA79861.1"/>
    </source>
</evidence>
<reference evidence="1" key="1">
    <citation type="submission" date="2018-05" db="EMBL/GenBank/DDBJ databases">
        <authorList>
            <person name="Lanie J.A."/>
            <person name="Ng W.-L."/>
            <person name="Kazmierczak K.M."/>
            <person name="Andrzejewski T.M."/>
            <person name="Davidsen T.M."/>
            <person name="Wayne K.J."/>
            <person name="Tettelin H."/>
            <person name="Glass J.I."/>
            <person name="Rusch D."/>
            <person name="Podicherti R."/>
            <person name="Tsui H.-C.T."/>
            <person name="Winkler M.E."/>
        </authorList>
    </citation>
    <scope>NUCLEOTIDE SEQUENCE</scope>
</reference>
<accession>A0A381YTA5</accession>
<sequence>MTEVWGTITSSCTARTVDEGIPSRSSTSLIVMGDSASTERVSPWCSISMRTALRGASQPYV</sequence>
<name>A0A381YTA5_9ZZZZ</name>
<dbReference type="AlphaFoldDB" id="A0A381YTA5"/>
<dbReference type="EMBL" id="UINC01018929">
    <property type="protein sequence ID" value="SVA79861.1"/>
    <property type="molecule type" value="Genomic_DNA"/>
</dbReference>
<protein>
    <submittedName>
        <fullName evidence="1">Uncharacterized protein</fullName>
    </submittedName>
</protein>
<organism evidence="1">
    <name type="scientific">marine metagenome</name>
    <dbReference type="NCBI Taxonomy" id="408172"/>
    <lineage>
        <taxon>unclassified sequences</taxon>
        <taxon>metagenomes</taxon>
        <taxon>ecological metagenomes</taxon>
    </lineage>
</organism>
<gene>
    <name evidence="1" type="ORF">METZ01_LOCUS132715</name>
</gene>